<dbReference type="AlphaFoldDB" id="A0A9D4FJ04"/>
<dbReference type="PANTHER" id="PTHR25462">
    <property type="entry name" value="BONUS, ISOFORM C-RELATED"/>
    <property type="match status" value="1"/>
</dbReference>
<dbReference type="Gene3D" id="3.30.160.60">
    <property type="entry name" value="Classic Zinc Finger"/>
    <property type="match status" value="1"/>
</dbReference>
<sequence length="557" mass="63985">MAERMETPLQLASDSVYDCLCFGCEESGLQIEAQYFCKRCQRHFCENCVGHHNQIFKNHVVLGKGDKSDWSHTEATMNYITLCEQHPGETIKMFCKGHRRLCCIYCLHSDHRLCEQVVRIGEDAEEFDVEDHFKELPENILAKCEKFKLEHIDMEKQLETLQISYDETLLEIASFQKKMTDVIEKLGQCSTSELETMFTRINETCKNEMQRHTEINQRYKLLQRGIECIKQENKQLVFILCKKYDTLSEETDSLYERKDNRDINFRFQYEASMLQLVSELGSLGKIQTYRNNPNQVIKVSDMTKHDIRVCSDSGDSNKATIIDICELADGEFIIADSFNKKVKLLDDSFKVVSHLSFPRTPRQMCNVSAYSVALIFDDRDLNFIRVNRQRIMVERIITFEHLCYGIGYHNDEIFVTDAEEIYCYNLEGQCKHEISLAQARKCAVSPDGTTVYVTTFQKGWNSCLTLEKAETLQPPSGEIELNRPDGVHVTSNGQVLVCCGVFWGSGEVVQLDSEGKDILARFSVSGSPQCVCYSKEKGILLVGLYSSDTIHVFETTR</sequence>
<dbReference type="SUPFAM" id="SSF57845">
    <property type="entry name" value="B-box zinc-binding domain"/>
    <property type="match status" value="1"/>
</dbReference>
<keyword evidence="4" id="KW-1185">Reference proteome</keyword>
<dbReference type="InterPro" id="IPR015943">
    <property type="entry name" value="WD40/YVTN_repeat-like_dom_sf"/>
</dbReference>
<reference evidence="3" key="1">
    <citation type="journal article" date="2019" name="bioRxiv">
        <title>The Genome of the Zebra Mussel, Dreissena polymorpha: A Resource for Invasive Species Research.</title>
        <authorList>
            <person name="McCartney M.A."/>
            <person name="Auch B."/>
            <person name="Kono T."/>
            <person name="Mallez S."/>
            <person name="Zhang Y."/>
            <person name="Obille A."/>
            <person name="Becker A."/>
            <person name="Abrahante J.E."/>
            <person name="Garbe J."/>
            <person name="Badalamenti J.P."/>
            <person name="Herman A."/>
            <person name="Mangelson H."/>
            <person name="Liachko I."/>
            <person name="Sullivan S."/>
            <person name="Sone E.D."/>
            <person name="Koren S."/>
            <person name="Silverstein K.A.T."/>
            <person name="Beckman K.B."/>
            <person name="Gohl D.M."/>
        </authorList>
    </citation>
    <scope>NUCLEOTIDE SEQUENCE</scope>
    <source>
        <strain evidence="3">Duluth1</strain>
        <tissue evidence="3">Whole animal</tissue>
    </source>
</reference>
<reference evidence="3" key="2">
    <citation type="submission" date="2020-11" db="EMBL/GenBank/DDBJ databases">
        <authorList>
            <person name="McCartney M.A."/>
            <person name="Auch B."/>
            <person name="Kono T."/>
            <person name="Mallez S."/>
            <person name="Becker A."/>
            <person name="Gohl D.M."/>
            <person name="Silverstein K.A.T."/>
            <person name="Koren S."/>
            <person name="Bechman K.B."/>
            <person name="Herman A."/>
            <person name="Abrahante J.E."/>
            <person name="Garbe J."/>
        </authorList>
    </citation>
    <scope>NUCLEOTIDE SEQUENCE</scope>
    <source>
        <strain evidence="3">Duluth1</strain>
        <tissue evidence="3">Whole animal</tissue>
    </source>
</reference>
<accession>A0A9D4FJ04</accession>
<keyword evidence="1" id="KW-0863">Zinc-finger</keyword>
<evidence type="ECO:0000259" key="2">
    <source>
        <dbReference type="PROSITE" id="PS50119"/>
    </source>
</evidence>
<proteinExistence type="predicted"/>
<dbReference type="SUPFAM" id="SSF75011">
    <property type="entry name" value="3-carboxy-cis,cis-mucoante lactonizing enzyme"/>
    <property type="match status" value="1"/>
</dbReference>
<comment type="caution">
    <text evidence="3">The sequence shown here is derived from an EMBL/GenBank/DDBJ whole genome shotgun (WGS) entry which is preliminary data.</text>
</comment>
<feature type="domain" description="B box-type" evidence="2">
    <location>
        <begin position="24"/>
        <end position="64"/>
    </location>
</feature>
<dbReference type="CDD" id="cd19756">
    <property type="entry name" value="Bbox2"/>
    <property type="match status" value="1"/>
</dbReference>
<gene>
    <name evidence="3" type="ORF">DPMN_153256</name>
</gene>
<dbReference type="OrthoDB" id="654191at2759"/>
<dbReference type="GO" id="GO:0008270">
    <property type="term" value="F:zinc ion binding"/>
    <property type="evidence" value="ECO:0007669"/>
    <property type="project" value="UniProtKB-KW"/>
</dbReference>
<protein>
    <recommendedName>
        <fullName evidence="2">B box-type domain-containing protein</fullName>
    </recommendedName>
</protein>
<dbReference type="Proteomes" id="UP000828390">
    <property type="component" value="Unassembled WGS sequence"/>
</dbReference>
<organism evidence="3 4">
    <name type="scientific">Dreissena polymorpha</name>
    <name type="common">Zebra mussel</name>
    <name type="synonym">Mytilus polymorpha</name>
    <dbReference type="NCBI Taxonomy" id="45954"/>
    <lineage>
        <taxon>Eukaryota</taxon>
        <taxon>Metazoa</taxon>
        <taxon>Spiralia</taxon>
        <taxon>Lophotrochozoa</taxon>
        <taxon>Mollusca</taxon>
        <taxon>Bivalvia</taxon>
        <taxon>Autobranchia</taxon>
        <taxon>Heteroconchia</taxon>
        <taxon>Euheterodonta</taxon>
        <taxon>Imparidentia</taxon>
        <taxon>Neoheterodontei</taxon>
        <taxon>Myida</taxon>
        <taxon>Dreissenoidea</taxon>
        <taxon>Dreissenidae</taxon>
        <taxon>Dreissena</taxon>
    </lineage>
</organism>
<name>A0A9D4FJ04_DREPO</name>
<evidence type="ECO:0000313" key="3">
    <source>
        <dbReference type="EMBL" id="KAH3799645.1"/>
    </source>
</evidence>
<keyword evidence="1" id="KW-0479">Metal-binding</keyword>
<dbReference type="InterPro" id="IPR047153">
    <property type="entry name" value="TRIM45/56/19-like"/>
</dbReference>
<feature type="domain" description="B box-type" evidence="2">
    <location>
        <begin position="78"/>
        <end position="120"/>
    </location>
</feature>
<evidence type="ECO:0000256" key="1">
    <source>
        <dbReference type="PROSITE-ProRule" id="PRU00024"/>
    </source>
</evidence>
<dbReference type="EMBL" id="JAIWYP010000007">
    <property type="protein sequence ID" value="KAH3799645.1"/>
    <property type="molecule type" value="Genomic_DNA"/>
</dbReference>
<dbReference type="PANTHER" id="PTHR25462:SF296">
    <property type="entry name" value="MEIOTIC P26, ISOFORM F"/>
    <property type="match status" value="1"/>
</dbReference>
<evidence type="ECO:0000313" key="4">
    <source>
        <dbReference type="Proteomes" id="UP000828390"/>
    </source>
</evidence>
<keyword evidence="1" id="KW-0862">Zinc</keyword>
<dbReference type="InterPro" id="IPR000315">
    <property type="entry name" value="Znf_B-box"/>
</dbReference>
<dbReference type="Gene3D" id="2.130.10.10">
    <property type="entry name" value="YVTN repeat-like/Quinoprotein amine dehydrogenase"/>
    <property type="match status" value="1"/>
</dbReference>
<dbReference type="PROSITE" id="PS50119">
    <property type="entry name" value="ZF_BBOX"/>
    <property type="match status" value="2"/>
</dbReference>